<sequence>MLQTAHPRSSYRT</sequence>
<organism evidence="1">
    <name type="scientific">Salix viminalis</name>
    <name type="common">Common osier</name>
    <name type="synonym">Basket willow</name>
    <dbReference type="NCBI Taxonomy" id="40686"/>
    <lineage>
        <taxon>Eukaryota</taxon>
        <taxon>Viridiplantae</taxon>
        <taxon>Streptophyta</taxon>
        <taxon>Embryophyta</taxon>
        <taxon>Tracheophyta</taxon>
        <taxon>Spermatophyta</taxon>
        <taxon>Magnoliopsida</taxon>
        <taxon>eudicotyledons</taxon>
        <taxon>Gunneridae</taxon>
        <taxon>Pentapetalae</taxon>
        <taxon>rosids</taxon>
        <taxon>fabids</taxon>
        <taxon>Malpighiales</taxon>
        <taxon>Salicaceae</taxon>
        <taxon>Saliceae</taxon>
        <taxon>Salix</taxon>
    </lineage>
</organism>
<dbReference type="EMBL" id="CAADRP010002041">
    <property type="protein sequence ID" value="VFU60125.1"/>
    <property type="molecule type" value="Genomic_DNA"/>
</dbReference>
<reference evidence="1" key="1">
    <citation type="submission" date="2019-03" db="EMBL/GenBank/DDBJ databases">
        <authorList>
            <person name="Mank J."/>
            <person name="Almeida P."/>
        </authorList>
    </citation>
    <scope>NUCLEOTIDE SEQUENCE</scope>
    <source>
        <strain evidence="1">78183</strain>
    </source>
</reference>
<protein>
    <submittedName>
        <fullName evidence="1">Uncharacterized protein</fullName>
    </submittedName>
</protein>
<proteinExistence type="predicted"/>
<evidence type="ECO:0000313" key="1">
    <source>
        <dbReference type="EMBL" id="VFU60125.1"/>
    </source>
</evidence>
<gene>
    <name evidence="1" type="ORF">SVIM_LOCUS444980</name>
</gene>
<name>A0A6N2N362_SALVM</name>
<accession>A0A6N2N362</accession>